<dbReference type="PANTHER" id="PTHR47581:SF2">
    <property type="entry name" value="OS09G0431600 PROTEIN"/>
    <property type="match status" value="1"/>
</dbReference>
<dbReference type="AlphaFoldDB" id="A0A2P5G1A3"/>
<dbReference type="PANTHER" id="PTHR47581">
    <property type="entry name" value="OS09G0431600 PROTEIN"/>
    <property type="match status" value="1"/>
</dbReference>
<dbReference type="Proteomes" id="UP000237000">
    <property type="component" value="Unassembled WGS sequence"/>
</dbReference>
<reference evidence="4" key="1">
    <citation type="submission" date="2016-06" db="EMBL/GenBank/DDBJ databases">
        <title>Parallel loss of symbiosis genes in relatives of nitrogen-fixing non-legume Parasponia.</title>
        <authorList>
            <person name="Van Velzen R."/>
            <person name="Holmer R."/>
            <person name="Bu F."/>
            <person name="Rutten L."/>
            <person name="Van Zeijl A."/>
            <person name="Liu W."/>
            <person name="Santuari L."/>
            <person name="Cao Q."/>
            <person name="Sharma T."/>
            <person name="Shen D."/>
            <person name="Roswanjaya Y."/>
            <person name="Wardhani T."/>
            <person name="Kalhor M.S."/>
            <person name="Jansen J."/>
            <person name="Van den Hoogen J."/>
            <person name="Gungor B."/>
            <person name="Hartog M."/>
            <person name="Hontelez J."/>
            <person name="Verver J."/>
            <person name="Yang W.-C."/>
            <person name="Schijlen E."/>
            <person name="Repin R."/>
            <person name="Schilthuizen M."/>
            <person name="Schranz E."/>
            <person name="Heidstra R."/>
            <person name="Miyata K."/>
            <person name="Fedorova E."/>
            <person name="Kohlen W."/>
            <person name="Bisseling T."/>
            <person name="Smit S."/>
            <person name="Geurts R."/>
        </authorList>
    </citation>
    <scope>NUCLEOTIDE SEQUENCE [LARGE SCALE GENOMIC DNA]</scope>
    <source>
        <strain evidence="4">cv. RG33-2</strain>
    </source>
</reference>
<keyword evidence="4" id="KW-1185">Reference proteome</keyword>
<dbReference type="PROSITE" id="PS51371">
    <property type="entry name" value="CBS"/>
    <property type="match status" value="1"/>
</dbReference>
<comment type="caution">
    <text evidence="3">The sequence shown here is derived from an EMBL/GenBank/DDBJ whole genome shotgun (WGS) entry which is preliminary data.</text>
</comment>
<dbReference type="SUPFAM" id="SSF54631">
    <property type="entry name" value="CBS-domain pair"/>
    <property type="match status" value="1"/>
</dbReference>
<evidence type="ECO:0000259" key="2">
    <source>
        <dbReference type="PROSITE" id="PS51371"/>
    </source>
</evidence>
<name>A0A2P5G1A3_TREOI</name>
<dbReference type="InParanoid" id="A0A2P5G1A3"/>
<accession>A0A2P5G1A3</accession>
<proteinExistence type="predicted"/>
<sequence length="266" mass="30022">MLKRAGWNEDMRPKPHLYLSMMRAFAVRGDYDIVRRLHKRIWPDTAGTIYPTVQEESDHLLMEAALNGGQVDLAIYLLSHIIKKWKRISWTSRGGMVAFRVIALSGSTKSILSPYLLPQVSLGDPIENFMIPFEAAKPLHETLHLKKVIMRFFRYPIVPIIDDRGSCIGLLHREDCTELDAPLWSMMRSPPPFVTRTTSIGQVVDLLIEKRHKLIVVVNPTDLYGASSISSSRAVGVFAPAQLSQLITKQSNSPTEIPSICRTTFL</sequence>
<dbReference type="InterPro" id="IPR046342">
    <property type="entry name" value="CBS_dom_sf"/>
</dbReference>
<dbReference type="EMBL" id="JXTC01000001">
    <property type="protein sequence ID" value="POO03838.1"/>
    <property type="molecule type" value="Genomic_DNA"/>
</dbReference>
<gene>
    <name evidence="3" type="ORF">TorRG33x02_001420</name>
</gene>
<protein>
    <submittedName>
        <fullName evidence="3">CBS domain containing protein</fullName>
    </submittedName>
</protein>
<dbReference type="Pfam" id="PF00571">
    <property type="entry name" value="CBS"/>
    <property type="match status" value="1"/>
</dbReference>
<dbReference type="Gene3D" id="3.10.580.10">
    <property type="entry name" value="CBS-domain"/>
    <property type="match status" value="1"/>
</dbReference>
<dbReference type="STRING" id="63057.A0A2P5G1A3"/>
<evidence type="ECO:0000313" key="3">
    <source>
        <dbReference type="EMBL" id="POO03838.1"/>
    </source>
</evidence>
<dbReference type="InterPro" id="IPR000644">
    <property type="entry name" value="CBS_dom"/>
</dbReference>
<feature type="domain" description="CBS" evidence="2">
    <location>
        <begin position="186"/>
        <end position="255"/>
    </location>
</feature>
<keyword evidence="1" id="KW-0129">CBS domain</keyword>
<evidence type="ECO:0000256" key="1">
    <source>
        <dbReference type="PROSITE-ProRule" id="PRU00703"/>
    </source>
</evidence>
<dbReference type="InterPro" id="IPR044781">
    <property type="entry name" value="At5g10690-like"/>
</dbReference>
<evidence type="ECO:0000313" key="4">
    <source>
        <dbReference type="Proteomes" id="UP000237000"/>
    </source>
</evidence>
<dbReference type="OrthoDB" id="185373at2759"/>
<organism evidence="3 4">
    <name type="scientific">Trema orientale</name>
    <name type="common">Charcoal tree</name>
    <name type="synonym">Celtis orientalis</name>
    <dbReference type="NCBI Taxonomy" id="63057"/>
    <lineage>
        <taxon>Eukaryota</taxon>
        <taxon>Viridiplantae</taxon>
        <taxon>Streptophyta</taxon>
        <taxon>Embryophyta</taxon>
        <taxon>Tracheophyta</taxon>
        <taxon>Spermatophyta</taxon>
        <taxon>Magnoliopsida</taxon>
        <taxon>eudicotyledons</taxon>
        <taxon>Gunneridae</taxon>
        <taxon>Pentapetalae</taxon>
        <taxon>rosids</taxon>
        <taxon>fabids</taxon>
        <taxon>Rosales</taxon>
        <taxon>Cannabaceae</taxon>
        <taxon>Trema</taxon>
    </lineage>
</organism>